<organism evidence="2 3">
    <name type="scientific">Penicillium subrubescens</name>
    <dbReference type="NCBI Taxonomy" id="1316194"/>
    <lineage>
        <taxon>Eukaryota</taxon>
        <taxon>Fungi</taxon>
        <taxon>Dikarya</taxon>
        <taxon>Ascomycota</taxon>
        <taxon>Pezizomycotina</taxon>
        <taxon>Eurotiomycetes</taxon>
        <taxon>Eurotiomycetidae</taxon>
        <taxon>Eurotiales</taxon>
        <taxon>Aspergillaceae</taxon>
        <taxon>Penicillium</taxon>
    </lineage>
</organism>
<reference evidence="2 3" key="1">
    <citation type="submission" date="2016-10" db="EMBL/GenBank/DDBJ databases">
        <title>Genome sequence of the ascomycete fungus Penicillium subrubescens.</title>
        <authorList>
            <person name="De Vries R.P."/>
            <person name="Peng M."/>
            <person name="Dilokpimol A."/>
            <person name="Hilden K."/>
            <person name="Makela M.R."/>
            <person name="Grigoriev I."/>
            <person name="Riley R."/>
            <person name="Granchi Z."/>
        </authorList>
    </citation>
    <scope>NUCLEOTIDE SEQUENCE [LARGE SCALE GENOMIC DNA]</scope>
    <source>
        <strain evidence="2 3">CBS 132785</strain>
    </source>
</reference>
<gene>
    <name evidence="2" type="ORF">PENSUB_11665</name>
</gene>
<keyword evidence="3" id="KW-1185">Reference proteome</keyword>
<comment type="caution">
    <text evidence="2">The sequence shown here is derived from an EMBL/GenBank/DDBJ whole genome shotgun (WGS) entry which is preliminary data.</text>
</comment>
<proteinExistence type="predicted"/>
<dbReference type="Proteomes" id="UP000186955">
    <property type="component" value="Unassembled WGS sequence"/>
</dbReference>
<evidence type="ECO:0000313" key="3">
    <source>
        <dbReference type="Proteomes" id="UP000186955"/>
    </source>
</evidence>
<dbReference type="AlphaFoldDB" id="A0A1Q5T2C6"/>
<evidence type="ECO:0000313" key="2">
    <source>
        <dbReference type="EMBL" id="OKO94398.1"/>
    </source>
</evidence>
<protein>
    <submittedName>
        <fullName evidence="2">Uncharacterized protein</fullName>
    </submittedName>
</protein>
<accession>A0A1Q5T2C6</accession>
<feature type="compositionally biased region" description="Basic and acidic residues" evidence="1">
    <location>
        <begin position="106"/>
        <end position="119"/>
    </location>
</feature>
<name>A0A1Q5T2C6_9EURO</name>
<evidence type="ECO:0000256" key="1">
    <source>
        <dbReference type="SAM" id="MobiDB-lite"/>
    </source>
</evidence>
<feature type="region of interest" description="Disordered" evidence="1">
    <location>
        <begin position="106"/>
        <end position="132"/>
    </location>
</feature>
<sequence>MTKQTTQAQWQVDKLWVKVMLYSKVGEEGIRGSWGKWGRSRREAPMVQSVIRRHKRTAFVPSQGENPIHEALTGLFSAHQCQPCLPGALGSELSTIGAHKGIYVPDRRGKSEKRNDKIYSKTGFQPTGLVRS</sequence>
<dbReference type="EMBL" id="MNBE01000719">
    <property type="protein sequence ID" value="OKO94398.1"/>
    <property type="molecule type" value="Genomic_DNA"/>
</dbReference>